<dbReference type="Proteomes" id="UP000004169">
    <property type="component" value="Unassembled WGS sequence"/>
</dbReference>
<comment type="caution">
    <text evidence="1">The sequence shown here is derived from an EMBL/GenBank/DDBJ whole genome shotgun (WGS) entry which is preliminary data.</text>
</comment>
<proteinExistence type="predicted"/>
<dbReference type="OrthoDB" id="116031at2"/>
<dbReference type="Gene3D" id="2.30.110.10">
    <property type="entry name" value="Electron Transport, Fmn-binding Protein, Chain A"/>
    <property type="match status" value="1"/>
</dbReference>
<sequence>MTIQTAGNPHGPMRRKEREITERAEIDAILASEKVMHLALCADNMPFLVPVFYAYNGTALYFHSAPAGSKIDILKRNDRVCFEVSAYYGVIEDERACDFEAHHRTVIGTGRAVFVEDEAEKVAALDQIVALFTKTNFTYSPRKLAHTTVIRIDIDQIKGKSHGFPKT</sequence>
<dbReference type="InterPro" id="IPR012349">
    <property type="entry name" value="Split_barrel_FMN-bd"/>
</dbReference>
<dbReference type="EMBL" id="CAHP01000020">
    <property type="protein sequence ID" value="CCG41419.1"/>
    <property type="molecule type" value="Genomic_DNA"/>
</dbReference>
<evidence type="ECO:0000313" key="2">
    <source>
        <dbReference type="Proteomes" id="UP000004169"/>
    </source>
</evidence>
<reference evidence="1 2" key="1">
    <citation type="journal article" date="2012" name="J. Bacteriol.">
        <title>Draft Genome Sequence of the Purple Photosynthetic Bacterium Phaeospirillum molischianum DSM120, a Particularly Versatile Bacterium.</title>
        <authorList>
            <person name="Duquesne K."/>
            <person name="Prima V."/>
            <person name="Ji B."/>
            <person name="Rouy Z."/>
            <person name="Medigue C."/>
            <person name="Talla E."/>
            <person name="Sturgis J.N."/>
        </authorList>
    </citation>
    <scope>NUCLEOTIDE SEQUENCE [LARGE SCALE GENOMIC DNA]</scope>
    <source>
        <strain evidence="2">DSM120</strain>
    </source>
</reference>
<dbReference type="RefSeq" id="WP_002728496.1">
    <property type="nucleotide sequence ID" value="NZ_CAHP01000020.1"/>
</dbReference>
<dbReference type="PANTHER" id="PTHR34071">
    <property type="entry name" value="5-NITROIMIDAZOLE ANTIBIOTICS RESISTANCE PROTEIN, NIMA-FAMILY-RELATED PROTEIN-RELATED"/>
    <property type="match status" value="1"/>
</dbReference>
<protein>
    <submittedName>
        <fullName evidence="1">Putative nitroimidazole resistance protein</fullName>
    </submittedName>
</protein>
<gene>
    <name evidence="1" type="ORF">PHAMO_270260</name>
</gene>
<dbReference type="AlphaFoldDB" id="H8FST1"/>
<accession>H8FST1</accession>
<dbReference type="eggNOG" id="COG3467">
    <property type="taxonomic scope" value="Bacteria"/>
</dbReference>
<dbReference type="PANTHER" id="PTHR34071:SF2">
    <property type="entry name" value="FLAVIN-NUCLEOTIDE-BINDING PROTEIN"/>
    <property type="match status" value="1"/>
</dbReference>
<organism evidence="1 2">
    <name type="scientific">Magnetospirillum molischianum DSM 120</name>
    <dbReference type="NCBI Taxonomy" id="1150626"/>
    <lineage>
        <taxon>Bacteria</taxon>
        <taxon>Pseudomonadati</taxon>
        <taxon>Pseudomonadota</taxon>
        <taxon>Alphaproteobacteria</taxon>
        <taxon>Rhodospirillales</taxon>
        <taxon>Rhodospirillaceae</taxon>
        <taxon>Magnetospirillum</taxon>
    </lineage>
</organism>
<keyword evidence="2" id="KW-1185">Reference proteome</keyword>
<evidence type="ECO:0000313" key="1">
    <source>
        <dbReference type="EMBL" id="CCG41419.1"/>
    </source>
</evidence>
<dbReference type="InterPro" id="IPR024747">
    <property type="entry name" value="Pyridox_Oxase-rel"/>
</dbReference>
<dbReference type="STRING" id="1150626.PHAMO_270260"/>
<dbReference type="SUPFAM" id="SSF50475">
    <property type="entry name" value="FMN-binding split barrel"/>
    <property type="match status" value="1"/>
</dbReference>
<dbReference type="Pfam" id="PF12900">
    <property type="entry name" value="Pyridox_ox_2"/>
    <property type="match status" value="1"/>
</dbReference>
<name>H8FST1_MAGML</name>